<organism evidence="2 3">
    <name type="scientific">Marchantia polymorpha subsp. ruderalis</name>
    <dbReference type="NCBI Taxonomy" id="1480154"/>
    <lineage>
        <taxon>Eukaryota</taxon>
        <taxon>Viridiplantae</taxon>
        <taxon>Streptophyta</taxon>
        <taxon>Embryophyta</taxon>
        <taxon>Marchantiophyta</taxon>
        <taxon>Marchantiopsida</taxon>
        <taxon>Marchantiidae</taxon>
        <taxon>Marchantiales</taxon>
        <taxon>Marchantiaceae</taxon>
        <taxon>Marchantia</taxon>
    </lineage>
</organism>
<dbReference type="AlphaFoldDB" id="A0A176VID1"/>
<gene>
    <name evidence="2" type="ORF">AXG93_1847s1500</name>
</gene>
<dbReference type="Proteomes" id="UP000077202">
    <property type="component" value="Unassembled WGS sequence"/>
</dbReference>
<evidence type="ECO:0000256" key="1">
    <source>
        <dbReference type="SAM" id="MobiDB-lite"/>
    </source>
</evidence>
<reference evidence="2" key="1">
    <citation type="submission" date="2016-03" db="EMBL/GenBank/DDBJ databases">
        <title>Mechanisms controlling the formation of the plant cell surface in tip-growing cells are functionally conserved among land plants.</title>
        <authorList>
            <person name="Honkanen S."/>
            <person name="Jones V.A."/>
            <person name="Morieri G."/>
            <person name="Champion C."/>
            <person name="Hetherington A.J."/>
            <person name="Kelly S."/>
            <person name="Saint-Marcoux D."/>
            <person name="Proust H."/>
            <person name="Prescott H."/>
            <person name="Dolan L."/>
        </authorList>
    </citation>
    <scope>NUCLEOTIDE SEQUENCE [LARGE SCALE GENOMIC DNA]</scope>
    <source>
        <tissue evidence="2">Whole gametophyte</tissue>
    </source>
</reference>
<sequence length="132" mass="14338">MANSGSRRLPMSVVPSPDTETTGGGAGGKQGHRLWYSNRKEYQEYLTSRRPKYETRLATTVALNTGRPAGMRRTDNSIGAKQNKAEAVSGADTEPKPRHNVVGPPSRDASLERASCQAIHPRKGLLQLQLLA</sequence>
<name>A0A176VID1_MARPO</name>
<proteinExistence type="predicted"/>
<protein>
    <submittedName>
        <fullName evidence="2">Uncharacterized protein</fullName>
    </submittedName>
</protein>
<comment type="caution">
    <text evidence="2">The sequence shown here is derived from an EMBL/GenBank/DDBJ whole genome shotgun (WGS) entry which is preliminary data.</text>
</comment>
<dbReference type="EMBL" id="LVLJ01003800">
    <property type="protein sequence ID" value="OAE19685.1"/>
    <property type="molecule type" value="Genomic_DNA"/>
</dbReference>
<feature type="region of interest" description="Disordered" evidence="1">
    <location>
        <begin position="1"/>
        <end position="35"/>
    </location>
</feature>
<feature type="region of interest" description="Disordered" evidence="1">
    <location>
        <begin position="64"/>
        <end position="112"/>
    </location>
</feature>
<keyword evidence="3" id="KW-1185">Reference proteome</keyword>
<accession>A0A176VID1</accession>
<evidence type="ECO:0000313" key="2">
    <source>
        <dbReference type="EMBL" id="OAE19685.1"/>
    </source>
</evidence>
<evidence type="ECO:0000313" key="3">
    <source>
        <dbReference type="Proteomes" id="UP000077202"/>
    </source>
</evidence>